<comment type="similarity">
    <text evidence="2">Belongs to the amino acid-polyamine-organocation (APC) superfamily.</text>
</comment>
<keyword evidence="5 6" id="KW-0472">Membrane</keyword>
<feature type="domain" description="Amino acid permease/ SLC12A" evidence="7">
    <location>
        <begin position="22"/>
        <end position="428"/>
    </location>
</feature>
<dbReference type="PANTHER" id="PTHR42770">
    <property type="entry name" value="AMINO ACID TRANSPORTER-RELATED"/>
    <property type="match status" value="1"/>
</dbReference>
<feature type="transmembrane region" description="Helical" evidence="6">
    <location>
        <begin position="354"/>
        <end position="377"/>
    </location>
</feature>
<evidence type="ECO:0000256" key="5">
    <source>
        <dbReference type="ARBA" id="ARBA00023136"/>
    </source>
</evidence>
<feature type="transmembrane region" description="Helical" evidence="6">
    <location>
        <begin position="156"/>
        <end position="174"/>
    </location>
</feature>
<accession>A0A7I7QM52</accession>
<feature type="transmembrane region" description="Helical" evidence="6">
    <location>
        <begin position="233"/>
        <end position="252"/>
    </location>
</feature>
<feature type="transmembrane region" description="Helical" evidence="6">
    <location>
        <begin position="21"/>
        <end position="42"/>
    </location>
</feature>
<protein>
    <submittedName>
        <fullName evidence="8">Transporter</fullName>
    </submittedName>
</protein>
<evidence type="ECO:0000256" key="4">
    <source>
        <dbReference type="ARBA" id="ARBA00022989"/>
    </source>
</evidence>
<evidence type="ECO:0000313" key="9">
    <source>
        <dbReference type="Proteomes" id="UP000467193"/>
    </source>
</evidence>
<keyword evidence="4 6" id="KW-1133">Transmembrane helix</keyword>
<feature type="transmembrane region" description="Helical" evidence="6">
    <location>
        <begin position="329"/>
        <end position="348"/>
    </location>
</feature>
<dbReference type="PIRSF" id="PIRSF006060">
    <property type="entry name" value="AA_transporter"/>
    <property type="match status" value="1"/>
</dbReference>
<evidence type="ECO:0000259" key="7">
    <source>
        <dbReference type="Pfam" id="PF00324"/>
    </source>
</evidence>
<keyword evidence="3 6" id="KW-0812">Transmembrane</keyword>
<dbReference type="GO" id="GO:0016020">
    <property type="term" value="C:membrane"/>
    <property type="evidence" value="ECO:0007669"/>
    <property type="project" value="UniProtKB-SubCell"/>
</dbReference>
<evidence type="ECO:0000256" key="3">
    <source>
        <dbReference type="ARBA" id="ARBA00022692"/>
    </source>
</evidence>
<dbReference type="PANTHER" id="PTHR42770:SF8">
    <property type="entry name" value="PUTRESCINE IMPORTER PUUP"/>
    <property type="match status" value="1"/>
</dbReference>
<feature type="transmembrane region" description="Helical" evidence="6">
    <location>
        <begin position="129"/>
        <end position="151"/>
    </location>
</feature>
<dbReference type="AlphaFoldDB" id="A0A7I7QM52"/>
<dbReference type="InterPro" id="IPR004841">
    <property type="entry name" value="AA-permease/SLC12A_dom"/>
</dbReference>
<feature type="transmembrane region" description="Helical" evidence="6">
    <location>
        <begin position="284"/>
        <end position="309"/>
    </location>
</feature>
<feature type="transmembrane region" description="Helical" evidence="6">
    <location>
        <begin position="389"/>
        <end position="407"/>
    </location>
</feature>
<reference evidence="8 9" key="1">
    <citation type="journal article" date="2019" name="Emerg. Microbes Infect.">
        <title>Comprehensive subspecies identification of 175 nontuberculous mycobacteria species based on 7547 genomic profiles.</title>
        <authorList>
            <person name="Matsumoto Y."/>
            <person name="Kinjo T."/>
            <person name="Motooka D."/>
            <person name="Nabeya D."/>
            <person name="Jung N."/>
            <person name="Uechi K."/>
            <person name="Horii T."/>
            <person name="Iida T."/>
            <person name="Fujita J."/>
            <person name="Nakamura S."/>
        </authorList>
    </citation>
    <scope>NUCLEOTIDE SEQUENCE [LARGE SCALE GENOMIC DNA]</scope>
    <source>
        <strain evidence="8 9">JCM 17899</strain>
    </source>
</reference>
<dbReference type="EMBL" id="AP022588">
    <property type="protein sequence ID" value="BBY27448.1"/>
    <property type="molecule type" value="Genomic_DNA"/>
</dbReference>
<feature type="transmembrane region" description="Helical" evidence="6">
    <location>
        <begin position="413"/>
        <end position="431"/>
    </location>
</feature>
<evidence type="ECO:0000256" key="6">
    <source>
        <dbReference type="SAM" id="Phobius"/>
    </source>
</evidence>
<dbReference type="Pfam" id="PF00324">
    <property type="entry name" value="AA_permease"/>
    <property type="match status" value="1"/>
</dbReference>
<comment type="subcellular location">
    <subcellularLocation>
        <location evidence="1">Membrane</location>
        <topology evidence="1">Multi-pass membrane protein</topology>
    </subcellularLocation>
</comment>
<keyword evidence="9" id="KW-1185">Reference proteome</keyword>
<dbReference type="KEGG" id="msei:MSEDJ_15440"/>
<dbReference type="GO" id="GO:0055085">
    <property type="term" value="P:transmembrane transport"/>
    <property type="evidence" value="ECO:0007669"/>
    <property type="project" value="InterPro"/>
</dbReference>
<sequence>MSEPSPTSSVPTLRRVMGVPGLVIFGLAYTAPLAVFTTYGVVNESTSGHVATAYLITLLAVLFTAGSYAVLVRAYPVAGGAYTYSRRAFGGNVGFVTGWALLLDYLLLPLTNYLLIGIYLHAEYPAVPIWLYSLLGIGVVTVLSVVGITVVRNANLVMVGLQMLFALVFAILAVKHVVENPGVSLLQPIYDQGVAAATLFTGAATLALSFLGFDAISTMSEEARDPRRTVPRAIMLTVAIAGLIFIAVSYLATLVQRDPSAIVDPDSAAIEIMGMTAGQWLQTFFLFSYMAACVASALASQVGVTRILYAMGRDGVLPRRLFGRLSRRFQTPVGAIAFVGVISLMALVADLGTLASIVSFGALAAFSVVNLAVIKLFLVDATERTPWHLFRYGLAPAIGFLLTFYLWFSLSRLGFIVGLVWIVVGVLYLAGITRGFRKAPPEIQFDAEHSPLTPHDDDRVVTP</sequence>
<proteinExistence type="inferred from homology"/>
<dbReference type="Proteomes" id="UP000467193">
    <property type="component" value="Chromosome"/>
</dbReference>
<feature type="transmembrane region" description="Helical" evidence="6">
    <location>
        <begin position="194"/>
        <end position="213"/>
    </location>
</feature>
<dbReference type="InterPro" id="IPR050367">
    <property type="entry name" value="APC_superfamily"/>
</dbReference>
<feature type="transmembrane region" description="Helical" evidence="6">
    <location>
        <begin position="88"/>
        <end position="109"/>
    </location>
</feature>
<organism evidence="8 9">
    <name type="scientific">Mycolicibacterium sediminis</name>
    <dbReference type="NCBI Taxonomy" id="1286180"/>
    <lineage>
        <taxon>Bacteria</taxon>
        <taxon>Bacillati</taxon>
        <taxon>Actinomycetota</taxon>
        <taxon>Actinomycetes</taxon>
        <taxon>Mycobacteriales</taxon>
        <taxon>Mycobacteriaceae</taxon>
        <taxon>Mycolicibacterium</taxon>
    </lineage>
</organism>
<evidence type="ECO:0000313" key="8">
    <source>
        <dbReference type="EMBL" id="BBY27448.1"/>
    </source>
</evidence>
<dbReference type="Gene3D" id="1.20.1740.10">
    <property type="entry name" value="Amino acid/polyamine transporter I"/>
    <property type="match status" value="1"/>
</dbReference>
<feature type="transmembrane region" description="Helical" evidence="6">
    <location>
        <begin position="54"/>
        <end position="76"/>
    </location>
</feature>
<evidence type="ECO:0000256" key="2">
    <source>
        <dbReference type="ARBA" id="ARBA00009523"/>
    </source>
</evidence>
<gene>
    <name evidence="8" type="ORF">MSEDJ_15440</name>
</gene>
<evidence type="ECO:0000256" key="1">
    <source>
        <dbReference type="ARBA" id="ARBA00004141"/>
    </source>
</evidence>
<name>A0A7I7QM52_9MYCO</name>